<accession>A0ABT3FP84</accession>
<name>A0ABT3FP84_9BACT</name>
<keyword evidence="3" id="KW-1185">Reference proteome</keyword>
<feature type="domain" description="Transcription elongation factor GreA/GreB C-terminal" evidence="1">
    <location>
        <begin position="55"/>
        <end position="126"/>
    </location>
</feature>
<gene>
    <name evidence="2" type="ORF">OKA04_08680</name>
</gene>
<organism evidence="2 3">
    <name type="scientific">Luteolibacter flavescens</name>
    <dbReference type="NCBI Taxonomy" id="1859460"/>
    <lineage>
        <taxon>Bacteria</taxon>
        <taxon>Pseudomonadati</taxon>
        <taxon>Verrucomicrobiota</taxon>
        <taxon>Verrucomicrobiia</taxon>
        <taxon>Verrucomicrobiales</taxon>
        <taxon>Verrucomicrobiaceae</taxon>
        <taxon>Luteolibacter</taxon>
    </lineage>
</organism>
<proteinExistence type="predicted"/>
<evidence type="ECO:0000259" key="1">
    <source>
        <dbReference type="Pfam" id="PF01272"/>
    </source>
</evidence>
<evidence type="ECO:0000313" key="3">
    <source>
        <dbReference type="Proteomes" id="UP001207930"/>
    </source>
</evidence>
<reference evidence="2 3" key="1">
    <citation type="submission" date="2022-10" db="EMBL/GenBank/DDBJ databases">
        <title>Luteolibacter flavescens strain MCCC 1K03193, whole genome shotgun sequencing project.</title>
        <authorList>
            <person name="Zhao G."/>
            <person name="Shen L."/>
        </authorList>
    </citation>
    <scope>NUCLEOTIDE SEQUENCE [LARGE SCALE GENOMIC DNA]</scope>
    <source>
        <strain evidence="2 3">MCCC 1K03193</strain>
    </source>
</reference>
<dbReference type="EMBL" id="JAPDDS010000004">
    <property type="protein sequence ID" value="MCW1884800.1"/>
    <property type="molecule type" value="Genomic_DNA"/>
</dbReference>
<dbReference type="InterPro" id="IPR036953">
    <property type="entry name" value="GreA/GreB_C_sf"/>
</dbReference>
<dbReference type="GO" id="GO:0003746">
    <property type="term" value="F:translation elongation factor activity"/>
    <property type="evidence" value="ECO:0007669"/>
    <property type="project" value="UniProtKB-KW"/>
</dbReference>
<dbReference type="InterPro" id="IPR001437">
    <property type="entry name" value="Tscrpt_elong_fac_GreA/B_C"/>
</dbReference>
<protein>
    <submittedName>
        <fullName evidence="2">GreA/GreB family elongation factor</fullName>
    </submittedName>
</protein>
<keyword evidence="2" id="KW-0251">Elongation factor</keyword>
<evidence type="ECO:0000313" key="2">
    <source>
        <dbReference type="EMBL" id="MCW1884800.1"/>
    </source>
</evidence>
<dbReference type="Pfam" id="PF01272">
    <property type="entry name" value="GreA_GreB"/>
    <property type="match status" value="1"/>
</dbReference>
<sequence length="134" mass="14659">MKPFRFFDAAEYARLDHLSKSSDTHPRLTPAQRQGLAALLKEGTTITDARELARCVALGDRVKLTSPHDADDWYELELVLPADADVDADRIPLFTPVGIALLGRRTGEMIAWETPVGTREMSITSVVKLVAAGA</sequence>
<keyword evidence="2" id="KW-0648">Protein biosynthesis</keyword>
<comment type="caution">
    <text evidence="2">The sequence shown here is derived from an EMBL/GenBank/DDBJ whole genome shotgun (WGS) entry which is preliminary data.</text>
</comment>
<dbReference type="SUPFAM" id="SSF54534">
    <property type="entry name" value="FKBP-like"/>
    <property type="match status" value="1"/>
</dbReference>
<dbReference type="Proteomes" id="UP001207930">
    <property type="component" value="Unassembled WGS sequence"/>
</dbReference>
<dbReference type="Gene3D" id="3.10.50.30">
    <property type="entry name" value="Transcription elongation factor, GreA/GreB, C-terminal domain"/>
    <property type="match status" value="1"/>
</dbReference>
<dbReference type="RefSeq" id="WP_264500757.1">
    <property type="nucleotide sequence ID" value="NZ_JAPDDS010000004.1"/>
</dbReference>